<proteinExistence type="predicted"/>
<evidence type="ECO:0000256" key="1">
    <source>
        <dbReference type="SAM" id="MobiDB-lite"/>
    </source>
</evidence>
<feature type="compositionally biased region" description="Polar residues" evidence="1">
    <location>
        <begin position="42"/>
        <end position="59"/>
    </location>
</feature>
<dbReference type="Pfam" id="PF01057">
    <property type="entry name" value="Parvo_NS1"/>
    <property type="match status" value="1"/>
</dbReference>
<evidence type="ECO:0000259" key="2">
    <source>
        <dbReference type="Pfam" id="PF01057"/>
    </source>
</evidence>
<reference evidence="3 4" key="1">
    <citation type="journal article" date="2019" name="Heliyon">
        <title>An emerging new fowl adenovirus genotype.</title>
        <authorList>
            <person name="Kajan G.L."/>
            <person name="Affranio I."/>
            <person name="Tothne Bistyak A."/>
            <person name="Kecskemeti S."/>
            <person name="Benko M."/>
        </authorList>
    </citation>
    <scope>NUCLEOTIDE SEQUENCE [LARGE SCALE GENOMIC DNA]</scope>
    <source>
        <strain evidence="3 4">40440-M/2015 Debrecen</strain>
    </source>
</reference>
<evidence type="ECO:0000313" key="3">
    <source>
        <dbReference type="EMBL" id="QCC26473.1"/>
    </source>
</evidence>
<organism evidence="3 4">
    <name type="scientific">Fowl aviadenovirus B</name>
    <dbReference type="NCBI Taxonomy" id="190062"/>
    <lineage>
        <taxon>Viruses</taxon>
        <taxon>Varidnaviria</taxon>
        <taxon>Bamfordvirae</taxon>
        <taxon>Preplasmiviricota</taxon>
        <taxon>Polisuviricotina</taxon>
        <taxon>Pharingeaviricetes</taxon>
        <taxon>Rowavirales</taxon>
        <taxon>Adenoviridae</taxon>
        <taxon>Aviadenovirus</taxon>
        <taxon>Aviadenovirus quintum</taxon>
    </lineage>
</organism>
<sequence length="327" mass="36113">MANKRKASSELFDSGADPSPVADAEATPEQLDFETFPCIPDTPSTPSIEGSGGSPSDKTLSQMDLLVERLFREGVASDAQWSPKRYDKHNLRDDEKQYVLKALSDRFGSDKTLYAQLPVECSDSLKFAFYNARENWFYQLLEKEGYDPDVCAVTIKRWLRGDINALVLCGGRLSSAKVLFNTLVSCFPTAIVDCELNDLSRLASAAPHAAVYCVPFVEEQPSALTLHIMEGNPSTCYVNNSPVYIPSTPMLIHCINPALAAGFICRSVSVLFLDGCHSQVPPCYSPRQELKDYVSSAGLESEACATSVHCKREWRHCVTCQKISPEF</sequence>
<dbReference type="GO" id="GO:0019079">
    <property type="term" value="P:viral genome replication"/>
    <property type="evidence" value="ECO:0007669"/>
    <property type="project" value="InterPro"/>
</dbReference>
<dbReference type="EMBL" id="MG953201">
    <property type="protein sequence ID" value="QCC26473.1"/>
    <property type="molecule type" value="Genomic_DNA"/>
</dbReference>
<evidence type="ECO:0000313" key="4">
    <source>
        <dbReference type="Proteomes" id="UP000316972"/>
    </source>
</evidence>
<name>A0A4Y5G355_9ADEN</name>
<dbReference type="Proteomes" id="UP000316972">
    <property type="component" value="Segment"/>
</dbReference>
<dbReference type="InterPro" id="IPR001257">
    <property type="entry name" value="Parvovirus_NS1_helicase"/>
</dbReference>
<protein>
    <submittedName>
        <fullName evidence="3">ORF13</fullName>
    </submittedName>
</protein>
<feature type="region of interest" description="Disordered" evidence="1">
    <location>
        <begin position="1"/>
        <end position="59"/>
    </location>
</feature>
<feature type="domain" description="Parvovirus non-structural protein 1 helicase" evidence="2">
    <location>
        <begin position="62"/>
        <end position="189"/>
    </location>
</feature>
<accession>A0A4Y5G355</accession>